<comment type="caution">
    <text evidence="1">The sequence shown here is derived from an EMBL/GenBank/DDBJ whole genome shotgun (WGS) entry which is preliminary data.</text>
</comment>
<dbReference type="RefSeq" id="WP_387415390.1">
    <property type="nucleotide sequence ID" value="NZ_JBIASD010000021.1"/>
</dbReference>
<accession>A0ABW6SWN6</accession>
<organism evidence="1 2">
    <name type="scientific">Microtetraspora malaysiensis</name>
    <dbReference type="NCBI Taxonomy" id="161358"/>
    <lineage>
        <taxon>Bacteria</taxon>
        <taxon>Bacillati</taxon>
        <taxon>Actinomycetota</taxon>
        <taxon>Actinomycetes</taxon>
        <taxon>Streptosporangiales</taxon>
        <taxon>Streptosporangiaceae</taxon>
        <taxon>Microtetraspora</taxon>
    </lineage>
</organism>
<dbReference type="Proteomes" id="UP001602013">
    <property type="component" value="Unassembled WGS sequence"/>
</dbReference>
<gene>
    <name evidence="1" type="ORF">ACFYXI_27625</name>
</gene>
<keyword evidence="2" id="KW-1185">Reference proteome</keyword>
<evidence type="ECO:0000313" key="2">
    <source>
        <dbReference type="Proteomes" id="UP001602013"/>
    </source>
</evidence>
<evidence type="ECO:0000313" key="1">
    <source>
        <dbReference type="EMBL" id="MFF3669366.1"/>
    </source>
</evidence>
<sequence length="257" mass="29198">MEDLVDMIRVRADLAGSEVVLWWTGDVYAWAPDSGPHHIYGFEGVNVARAVAVEGGYELLTREAAFYLDPRSREILDQWDNKFTGERVDVLHVWNDPVNQRWPADGPYGPFRVPRVRIGEDVIFNTDVLLAYPSPLPVAEFPDNSGSDTYRAMELFQFFTRATDVDDPEVTDVPCTLSWTRVAPWLPWMRMADRPGALVYHCRGAKLAGWAEVPERTRDFVAEHGPQYAHAPEAWSGPNETSWTYFQKHAAGNPSFR</sequence>
<dbReference type="InterPro" id="IPR014990">
    <property type="entry name" value="DUF1838"/>
</dbReference>
<dbReference type="Pfam" id="PF08894">
    <property type="entry name" value="DUF1838"/>
    <property type="match status" value="1"/>
</dbReference>
<proteinExistence type="predicted"/>
<name>A0ABW6SWN6_9ACTN</name>
<protein>
    <submittedName>
        <fullName evidence="1">DUF1838 family protein</fullName>
    </submittedName>
</protein>
<dbReference type="EMBL" id="JBIASD010000021">
    <property type="protein sequence ID" value="MFF3669366.1"/>
    <property type="molecule type" value="Genomic_DNA"/>
</dbReference>
<reference evidence="1 2" key="1">
    <citation type="submission" date="2024-10" db="EMBL/GenBank/DDBJ databases">
        <title>The Natural Products Discovery Center: Release of the First 8490 Sequenced Strains for Exploring Actinobacteria Biosynthetic Diversity.</title>
        <authorList>
            <person name="Kalkreuter E."/>
            <person name="Kautsar S.A."/>
            <person name="Yang D."/>
            <person name="Bader C.D."/>
            <person name="Teijaro C.N."/>
            <person name="Fluegel L."/>
            <person name="Davis C.M."/>
            <person name="Simpson J.R."/>
            <person name="Lauterbach L."/>
            <person name="Steele A.D."/>
            <person name="Gui C."/>
            <person name="Meng S."/>
            <person name="Li G."/>
            <person name="Viehrig K."/>
            <person name="Ye F."/>
            <person name="Su P."/>
            <person name="Kiefer A.F."/>
            <person name="Nichols A."/>
            <person name="Cepeda A.J."/>
            <person name="Yan W."/>
            <person name="Fan B."/>
            <person name="Jiang Y."/>
            <person name="Adhikari A."/>
            <person name="Zheng C.-J."/>
            <person name="Schuster L."/>
            <person name="Cowan T.M."/>
            <person name="Smanski M.J."/>
            <person name="Chevrette M.G."/>
            <person name="De Carvalho L.P.S."/>
            <person name="Shen B."/>
        </authorList>
    </citation>
    <scope>NUCLEOTIDE SEQUENCE [LARGE SCALE GENOMIC DNA]</scope>
    <source>
        <strain evidence="1 2">NPDC002173</strain>
    </source>
</reference>